<keyword evidence="6 7" id="KW-0472">Membrane</keyword>
<dbReference type="GO" id="GO:0005886">
    <property type="term" value="C:plasma membrane"/>
    <property type="evidence" value="ECO:0007669"/>
    <property type="project" value="UniProtKB-SubCell"/>
</dbReference>
<feature type="transmembrane region" description="Helical" evidence="7">
    <location>
        <begin position="43"/>
        <end position="60"/>
    </location>
</feature>
<feature type="transmembrane region" description="Helical" evidence="7">
    <location>
        <begin position="72"/>
        <end position="98"/>
    </location>
</feature>
<evidence type="ECO:0000256" key="6">
    <source>
        <dbReference type="ARBA" id="ARBA00023136"/>
    </source>
</evidence>
<keyword evidence="5 7" id="KW-1133">Transmembrane helix</keyword>
<evidence type="ECO:0000256" key="3">
    <source>
        <dbReference type="ARBA" id="ARBA00022475"/>
    </source>
</evidence>
<dbReference type="RefSeq" id="WP_087134729.1">
    <property type="nucleotide sequence ID" value="NZ_FUKP01000073.1"/>
</dbReference>
<comment type="subcellular location">
    <subcellularLocation>
        <location evidence="1">Cell membrane</location>
        <topology evidence="1">Multi-pass membrane protein</topology>
    </subcellularLocation>
</comment>
<proteinExistence type="inferred from homology"/>
<keyword evidence="3" id="KW-1003">Cell membrane</keyword>
<evidence type="ECO:0000256" key="4">
    <source>
        <dbReference type="ARBA" id="ARBA00022692"/>
    </source>
</evidence>
<dbReference type="Pfam" id="PF01899">
    <property type="entry name" value="MNHE"/>
    <property type="match status" value="1"/>
</dbReference>
<dbReference type="PANTHER" id="PTHR34584">
    <property type="entry name" value="NA(+)/H(+) ANTIPORTER SUBUNIT E1"/>
    <property type="match status" value="1"/>
</dbReference>
<dbReference type="GO" id="GO:0008324">
    <property type="term" value="F:monoatomic cation transmembrane transporter activity"/>
    <property type="evidence" value="ECO:0007669"/>
    <property type="project" value="InterPro"/>
</dbReference>
<keyword evidence="4 7" id="KW-0812">Transmembrane</keyword>
<accession>A0A1R4JZA7</accession>
<evidence type="ECO:0000256" key="1">
    <source>
        <dbReference type="ARBA" id="ARBA00004651"/>
    </source>
</evidence>
<dbReference type="AlphaFoldDB" id="A0A1R4JZA7"/>
<feature type="transmembrane region" description="Helical" evidence="7">
    <location>
        <begin position="20"/>
        <end position="36"/>
    </location>
</feature>
<dbReference type="EMBL" id="FUKP01000073">
    <property type="protein sequence ID" value="SJN37366.1"/>
    <property type="molecule type" value="Genomic_DNA"/>
</dbReference>
<gene>
    <name evidence="8" type="ORF">FM125_11545</name>
</gene>
<dbReference type="InterPro" id="IPR002758">
    <property type="entry name" value="Cation_antiport_E"/>
</dbReference>
<protein>
    <submittedName>
        <fullName evidence="8">Na(+) H(+) antiporter subunit E</fullName>
    </submittedName>
</protein>
<dbReference type="PANTHER" id="PTHR34584:SF1">
    <property type="entry name" value="NA(+)_H(+) ANTIPORTER SUBUNIT E1"/>
    <property type="match status" value="1"/>
</dbReference>
<evidence type="ECO:0000256" key="2">
    <source>
        <dbReference type="ARBA" id="ARBA00006228"/>
    </source>
</evidence>
<reference evidence="8 9" key="1">
    <citation type="submission" date="2017-02" db="EMBL/GenBank/DDBJ databases">
        <authorList>
            <person name="Peterson S.W."/>
        </authorList>
    </citation>
    <scope>NUCLEOTIDE SEQUENCE [LARGE SCALE GENOMIC DNA]</scope>
    <source>
        <strain evidence="8 9">2B3F</strain>
    </source>
</reference>
<evidence type="ECO:0000256" key="7">
    <source>
        <dbReference type="SAM" id="Phobius"/>
    </source>
</evidence>
<organism evidence="8 9">
    <name type="scientific">Micrococcus lylae</name>
    <dbReference type="NCBI Taxonomy" id="1273"/>
    <lineage>
        <taxon>Bacteria</taxon>
        <taxon>Bacillati</taxon>
        <taxon>Actinomycetota</taxon>
        <taxon>Actinomycetes</taxon>
        <taxon>Micrococcales</taxon>
        <taxon>Micrococcaceae</taxon>
        <taxon>Micrococcus</taxon>
    </lineage>
</organism>
<name>A0A1R4JZA7_9MICC</name>
<comment type="similarity">
    <text evidence="2">Belongs to the CPA3 antiporters (TC 2.A.63) subunit E family.</text>
</comment>
<dbReference type="Proteomes" id="UP000196230">
    <property type="component" value="Unassembled WGS sequence"/>
</dbReference>
<evidence type="ECO:0000313" key="8">
    <source>
        <dbReference type="EMBL" id="SJN37366.1"/>
    </source>
</evidence>
<sequence length="221" mass="24807">MTDADTTAGTRPTGLRAELTQWPVVVFMVLLWCALWQDFSPGVMLVGLLFSLLLKRLLPLPPVQFPGRFHPWGILVFTLTFLKDVVAASIAVSLVVLLRPRSSRHSIVEVRLRSHDDLIVTLTSHALALVPGSIVPDVDRATATLYLHCLDAAGEERVDSIRRNALRVEARIIRAVGSAADLELVRRYPDSAPPYEDMDEYRRYPPHIHRPFADAEEADRR</sequence>
<evidence type="ECO:0000256" key="5">
    <source>
        <dbReference type="ARBA" id="ARBA00022989"/>
    </source>
</evidence>
<evidence type="ECO:0000313" key="9">
    <source>
        <dbReference type="Proteomes" id="UP000196230"/>
    </source>
</evidence>
<dbReference type="NCBIfam" id="NF006521">
    <property type="entry name" value="PRK08965.1-5"/>
    <property type="match status" value="1"/>
</dbReference>